<accession>A0A9P1GYH9</accession>
<evidence type="ECO:0000313" key="3">
    <source>
        <dbReference type="Proteomes" id="UP000838763"/>
    </source>
</evidence>
<proteinExistence type="predicted"/>
<dbReference type="AlphaFoldDB" id="A0A9P1GYH9"/>
<dbReference type="Gene3D" id="3.40.50.1820">
    <property type="entry name" value="alpha/beta hydrolase"/>
    <property type="match status" value="1"/>
</dbReference>
<dbReference type="Proteomes" id="UP000838763">
    <property type="component" value="Unassembled WGS sequence"/>
</dbReference>
<reference evidence="2" key="1">
    <citation type="submission" date="2022-11" db="EMBL/GenBank/DDBJ databases">
        <authorList>
            <person name="Scott C."/>
            <person name="Bruce N."/>
        </authorList>
    </citation>
    <scope>NUCLEOTIDE SEQUENCE</scope>
</reference>
<comment type="caution">
    <text evidence="2">The sequence shown here is derived from an EMBL/GenBank/DDBJ whole genome shotgun (WGS) entry which is preliminary data.</text>
</comment>
<dbReference type="SUPFAM" id="SSF53474">
    <property type="entry name" value="alpha/beta-Hydrolases"/>
    <property type="match status" value="1"/>
</dbReference>
<feature type="domain" description="Alpha/beta hydrolase fold-3" evidence="1">
    <location>
        <begin position="5"/>
        <end position="98"/>
    </location>
</feature>
<dbReference type="GO" id="GO:0016787">
    <property type="term" value="F:hydrolase activity"/>
    <property type="evidence" value="ECO:0007669"/>
    <property type="project" value="InterPro"/>
</dbReference>
<dbReference type="OrthoDB" id="408631at2759"/>
<organism evidence="2 3">
    <name type="scientific">Parascedosporium putredinis</name>
    <dbReference type="NCBI Taxonomy" id="1442378"/>
    <lineage>
        <taxon>Eukaryota</taxon>
        <taxon>Fungi</taxon>
        <taxon>Dikarya</taxon>
        <taxon>Ascomycota</taxon>
        <taxon>Pezizomycotina</taxon>
        <taxon>Sordariomycetes</taxon>
        <taxon>Hypocreomycetidae</taxon>
        <taxon>Microascales</taxon>
        <taxon>Microascaceae</taxon>
        <taxon>Parascedosporium</taxon>
    </lineage>
</organism>
<sequence>MKDPSISSYKENENAPILPMKVCKFFSGLLKVENPQVDDLKLNPGNATPDQVKGLPPTVFGITGLDPLRDEGLLYAQMLTEAGVPTDISVFKGVPHGFRRHGSKLSASARWDKVMEEGIKWAIAKPTPTYKFDVKAE</sequence>
<keyword evidence="3" id="KW-1185">Reference proteome</keyword>
<protein>
    <recommendedName>
        <fullName evidence="1">Alpha/beta hydrolase fold-3 domain-containing protein</fullName>
    </recommendedName>
</protein>
<dbReference type="EMBL" id="CALLCH030000005">
    <property type="protein sequence ID" value="CAI4212644.1"/>
    <property type="molecule type" value="Genomic_DNA"/>
</dbReference>
<evidence type="ECO:0000259" key="1">
    <source>
        <dbReference type="Pfam" id="PF07859"/>
    </source>
</evidence>
<name>A0A9P1GYH9_9PEZI</name>
<evidence type="ECO:0000313" key="2">
    <source>
        <dbReference type="EMBL" id="CAI4212644.1"/>
    </source>
</evidence>
<dbReference type="InterPro" id="IPR029058">
    <property type="entry name" value="AB_hydrolase_fold"/>
</dbReference>
<dbReference type="InterPro" id="IPR013094">
    <property type="entry name" value="AB_hydrolase_3"/>
</dbReference>
<dbReference type="Pfam" id="PF07859">
    <property type="entry name" value="Abhydrolase_3"/>
    <property type="match status" value="1"/>
</dbReference>
<gene>
    <name evidence="2" type="ORF">PPNO1_LOCUS2401</name>
</gene>